<sequence>MQKKFKGIHRGGNVMKMIVTMLLMMVLFLGGVLIGIDKASEGVVQTRGYSTTSEAVNATADDEGVLEINVMGENFQQIDLEKKQEQYEAVQSSHLTQKVAGNLESGVKWFYNQMIHSAYQLVQVLF</sequence>
<evidence type="ECO:0000313" key="1">
    <source>
        <dbReference type="EMBL" id="MRH43068.1"/>
    </source>
</evidence>
<dbReference type="OrthoDB" id="2972213at2"/>
<proteinExistence type="predicted"/>
<protein>
    <submittedName>
        <fullName evidence="1">DUF3679 domain-containing protein</fullName>
    </submittedName>
</protein>
<organism evidence="1 2">
    <name type="scientific">Aquibacillus halophilus</name>
    <dbReference type="NCBI Taxonomy" id="930132"/>
    <lineage>
        <taxon>Bacteria</taxon>
        <taxon>Bacillati</taxon>
        <taxon>Bacillota</taxon>
        <taxon>Bacilli</taxon>
        <taxon>Bacillales</taxon>
        <taxon>Bacillaceae</taxon>
        <taxon>Aquibacillus</taxon>
    </lineage>
</organism>
<comment type="caution">
    <text evidence="1">The sequence shown here is derived from an EMBL/GenBank/DDBJ whole genome shotgun (WGS) entry which is preliminary data.</text>
</comment>
<gene>
    <name evidence="1" type="ORF">GH741_10265</name>
</gene>
<name>A0A6A8DBR3_9BACI</name>
<evidence type="ECO:0000313" key="2">
    <source>
        <dbReference type="Proteomes" id="UP000799092"/>
    </source>
</evidence>
<dbReference type="Proteomes" id="UP000799092">
    <property type="component" value="Unassembled WGS sequence"/>
</dbReference>
<accession>A0A6A8DBR3</accession>
<dbReference type="EMBL" id="WJNG01000007">
    <property type="protein sequence ID" value="MRH43068.1"/>
    <property type="molecule type" value="Genomic_DNA"/>
</dbReference>
<dbReference type="InterPro" id="IPR020534">
    <property type="entry name" value="Uncharacterised_YqxA"/>
</dbReference>
<keyword evidence="2" id="KW-1185">Reference proteome</keyword>
<dbReference type="Pfam" id="PF12438">
    <property type="entry name" value="DUF3679"/>
    <property type="match status" value="1"/>
</dbReference>
<dbReference type="AlphaFoldDB" id="A0A6A8DBR3"/>
<reference evidence="1" key="1">
    <citation type="submission" date="2019-11" db="EMBL/GenBank/DDBJ databases">
        <authorList>
            <person name="Li J."/>
        </authorList>
    </citation>
    <scope>NUCLEOTIDE SEQUENCE</scope>
    <source>
        <strain evidence="1">B6B</strain>
    </source>
</reference>